<keyword evidence="9" id="KW-0833">Ubl conjugation pathway</keyword>
<evidence type="ECO:0000259" key="15">
    <source>
        <dbReference type="PROSITE" id="PS51292"/>
    </source>
</evidence>
<dbReference type="PROSITE" id="PS51292">
    <property type="entry name" value="ZF_RING_CH"/>
    <property type="match status" value="1"/>
</dbReference>
<dbReference type="InterPro" id="IPR057211">
    <property type="entry name" value="DUF7889"/>
</dbReference>
<evidence type="ECO:0000256" key="9">
    <source>
        <dbReference type="ARBA" id="ARBA00022786"/>
    </source>
</evidence>
<feature type="compositionally biased region" description="Basic and acidic residues" evidence="13">
    <location>
        <begin position="12"/>
        <end position="22"/>
    </location>
</feature>
<comment type="subcellular location">
    <subcellularLocation>
        <location evidence="2">Membrane</location>
        <topology evidence="2">Multi-pass membrane protein</topology>
    </subcellularLocation>
</comment>
<evidence type="ECO:0000256" key="12">
    <source>
        <dbReference type="ARBA" id="ARBA00023136"/>
    </source>
</evidence>
<dbReference type="HOGENOM" id="CLU_001266_0_0_1"/>
<dbReference type="KEGG" id="tre:TRIREDRAFT_123493"/>
<accession>G0RT03</accession>
<sequence>MDAASDVGPAAQHRDSTRHDDGVGAANEPGLSICRICRGEGSQAEPLFYPCKCSGSIKYVHQDCLMEWLSHSQKKYCELCKTPFRFTKLYSPDMPQSLPVHIFVQHMAKYLLRNLLVWLRAAVAISVWAFWLPYFMRAFWSFMFRISDEGLATGSIIPRINETNNTLSAIPSSILAIGTCPASPLLNATTTSVAEVEAVVGHLQGKDVSDYLFRFFLGSFTSPLLASDGDLEQVANASAGSNYASPSTITSTLLGNVAFIGNLTRSANLNRAIVSVLEGQVITVLVIISFILIILVRDYVVQQQPEINMRAAFAAPENEFPIPPPPPPPDAAQPQPLPPNPEAAGAGSDDETLEENDVMDDQPWRAIPAVMVGPADSLTPGSSNHSMLDHDHDHDPFPTSSTTSMQNDQLNSHAQEGADDGEVAEERATVEDYLRIYRRAKGDFSEILRIIEEEGLQEKLKYWVEVTRRSTVDNAERAAADEAASDAVADEESHYEHDGDSDHETLQSPPNWKGKEPAWSPTSADADVSGPSVDDPFSDSYYPVIASRPRSMSDGFQEQESANPLVNDSWSFDLLPSDAQHGTASLDQEEPELDLIEPQALSEAEDNDEDNHLNRENYRRHPDGDIYRRHPQPEVYQRHPQPEHRPEPEAFPRHPPDFDVYHRHPAADADFDGRPPHVNDAAAEEAAIDDHDAPAAGLINRVADFMWGNLNEPAARGGPIAAPEAAVADEGDAAQRAAGVGQDAAAVDDGWIDVPDEANGEDADGIAADGNAAAFDAEAIDDLEDFEGVMELIGMRGPIAGLFQNAIFCAIIVAVTIFACIFLPYNIGRVSVWLLASPTRVVRMLFEFSKLLQDVTFLVGGLSSWCGLNIVDMFASVIGGSAKAHVVSARKISWALWTGAGSRLSRSLFLEFFPMTTMEIHNFSAVSHEALNTVKGNILSVFSNIGDSFTAARAMGLVNIVYTSFTTIDETLRKLALLATKPNLWVIDLSMPEKWPAADPQLTHWSSLDRFWAILAGYATVSLIGALYLKKGSPFSRSTTIHAWEAGVIDFLQQASGIIKVILIISIEMLVFPLYCGLLLDVALLPLFEDATLTGRLMFTCKYPLTSVFVHWFVGTGYMFHFALFVSMCRKIMRPGVLYFIRDPDDPEFHPVRDVLERNLTTQLRKILFSAFVYGALVIVCLGGVVWGLSFAMPGVLPIHYSSNEPVLEFPIDLLFYNFLMPLVVKLVKPSDALHTMYTWWFRKCARGLRLTYFLFGERKIDEEGTLRLRPGVEDTRLLKSPYLLELGEGDKVVPKTWRDTFEGGDLKPNTVMNSEQRRELRRRKAELVKSQQLVRDGQFVRAPASDRIKIPKGQRVFLTVSERNHRKDGRPDDDIYSTNQYLMVYVPPYFRARVLLFIFFIWLFASVTGVGFTIIPLILGRRIFKLLIPSYVRTNDIYAFSIGVYLLGSAAYFAFHYPMIRKTVRKWVRQARRDVADGRAWKRGTALGIRLAKLFYAYFILVIVFPLLTSALMELYVTIPLHTYMYPPKAISTLGGEAVERHTIRVIQSWVLGLLYLKLGSQMITSLFPDSRAARAVRSIMRRGWLRPDVRLLTRAFVIPGLLAFCVAVFGPPMVAGFVIRHGGLGGGSSGEDAAEAVRLAVIYRQSYPVAAFAAMLAKQAIGLVKVTNRWAAGVRDEAYLIGERLHNFGSRTSGTKRVRTQR</sequence>
<feature type="region of interest" description="Disordered" evidence="13">
    <location>
        <begin position="475"/>
        <end position="540"/>
    </location>
</feature>
<proteinExistence type="predicted"/>
<protein>
    <recommendedName>
        <fullName evidence="4">RING-type E3 ubiquitin transferase</fullName>
        <ecNumber evidence="4">2.3.2.27</ecNumber>
    </recommendedName>
</protein>
<feature type="region of interest" description="Disordered" evidence="13">
    <location>
        <begin position="373"/>
        <end position="407"/>
    </location>
</feature>
<dbReference type="GO" id="GO:0008270">
    <property type="term" value="F:zinc ion binding"/>
    <property type="evidence" value="ECO:0007669"/>
    <property type="project" value="UniProtKB-KW"/>
</dbReference>
<dbReference type="RefSeq" id="XP_006968326.1">
    <property type="nucleotide sequence ID" value="XM_006968264.1"/>
</dbReference>
<gene>
    <name evidence="16" type="ORF">TRIREDRAFT_123493</name>
</gene>
<feature type="region of interest" description="Disordered" evidence="13">
    <location>
        <begin position="318"/>
        <end position="356"/>
    </location>
</feature>
<dbReference type="GO" id="GO:0061630">
    <property type="term" value="F:ubiquitin protein ligase activity"/>
    <property type="evidence" value="ECO:0007669"/>
    <property type="project" value="UniProtKB-EC"/>
</dbReference>
<evidence type="ECO:0000256" key="4">
    <source>
        <dbReference type="ARBA" id="ARBA00012483"/>
    </source>
</evidence>
<keyword evidence="10" id="KW-0862">Zinc</keyword>
<feature type="transmembrane region" description="Helical" evidence="14">
    <location>
        <begin position="1591"/>
        <end position="1612"/>
    </location>
</feature>
<dbReference type="Pfam" id="PF23113">
    <property type="entry name" value="MARCHF6_C"/>
    <property type="match status" value="1"/>
</dbReference>
<dbReference type="EMBL" id="GL985077">
    <property type="protein sequence ID" value="EGR45697.1"/>
    <property type="molecule type" value="Genomic_DNA"/>
</dbReference>
<feature type="compositionally biased region" description="Basic and acidic residues" evidence="13">
    <location>
        <begin position="491"/>
        <end position="505"/>
    </location>
</feature>
<keyword evidence="6 14" id="KW-0812">Transmembrane</keyword>
<dbReference type="SUPFAM" id="SSF57850">
    <property type="entry name" value="RING/U-box"/>
    <property type="match status" value="1"/>
</dbReference>
<feature type="transmembrane region" description="Helical" evidence="14">
    <location>
        <begin position="281"/>
        <end position="300"/>
    </location>
</feature>
<feature type="compositionally biased region" description="Pro residues" evidence="13">
    <location>
        <begin position="321"/>
        <end position="341"/>
    </location>
</feature>
<evidence type="ECO:0000313" key="17">
    <source>
        <dbReference type="Proteomes" id="UP000008984"/>
    </source>
</evidence>
<keyword evidence="7" id="KW-0479">Metal-binding</keyword>
<feature type="compositionally biased region" description="Basic and acidic residues" evidence="13">
    <location>
        <begin position="610"/>
        <end position="658"/>
    </location>
</feature>
<dbReference type="PANTHER" id="PTHR13145:SF0">
    <property type="entry name" value="E3 UBIQUITIN-PROTEIN LIGASE MARCHF6"/>
    <property type="match status" value="1"/>
</dbReference>
<name>G0RT03_HYPJQ</name>
<reference evidence="16 17" key="1">
    <citation type="journal article" date="2008" name="Nat. Biotechnol.">
        <title>Genome sequencing and analysis of the biomass-degrading fungus Trichoderma reesei (syn. Hypocrea jecorina).</title>
        <authorList>
            <person name="Martinez D."/>
            <person name="Berka R.M."/>
            <person name="Henrissat B."/>
            <person name="Saloheimo M."/>
            <person name="Arvas M."/>
            <person name="Baker S.E."/>
            <person name="Chapman J."/>
            <person name="Chertkov O."/>
            <person name="Coutinho P.M."/>
            <person name="Cullen D."/>
            <person name="Danchin E.G."/>
            <person name="Grigoriev I.V."/>
            <person name="Harris P."/>
            <person name="Jackson M."/>
            <person name="Kubicek C.P."/>
            <person name="Han C.S."/>
            <person name="Ho I."/>
            <person name="Larrondo L.F."/>
            <person name="de Leon A.L."/>
            <person name="Magnuson J.K."/>
            <person name="Merino S."/>
            <person name="Misra M."/>
            <person name="Nelson B."/>
            <person name="Putnam N."/>
            <person name="Robbertse B."/>
            <person name="Salamov A.A."/>
            <person name="Schmoll M."/>
            <person name="Terry A."/>
            <person name="Thayer N."/>
            <person name="Westerholm-Parvinen A."/>
            <person name="Schoch C.L."/>
            <person name="Yao J."/>
            <person name="Barabote R."/>
            <person name="Nelson M.A."/>
            <person name="Detter C."/>
            <person name="Bruce D."/>
            <person name="Kuske C.R."/>
            <person name="Xie G."/>
            <person name="Richardson P."/>
            <person name="Rokhsar D.S."/>
            <person name="Lucas S.M."/>
            <person name="Rubin E.M."/>
            <person name="Dunn-Coleman N."/>
            <person name="Ward M."/>
            <person name="Brettin T.S."/>
        </authorList>
    </citation>
    <scope>NUCLEOTIDE SEQUENCE [LARGE SCALE GENOMIC DNA]</scope>
    <source>
        <strain evidence="16 17">QM6a</strain>
    </source>
</reference>
<feature type="transmembrane region" description="Helical" evidence="14">
    <location>
        <begin position="1061"/>
        <end position="1088"/>
    </location>
</feature>
<evidence type="ECO:0000256" key="3">
    <source>
        <dbReference type="ARBA" id="ARBA00004906"/>
    </source>
</evidence>
<dbReference type="GeneID" id="18483653"/>
<organism evidence="17">
    <name type="scientific">Hypocrea jecorina (strain QM6a)</name>
    <name type="common">Trichoderma reesei</name>
    <dbReference type="NCBI Taxonomy" id="431241"/>
    <lineage>
        <taxon>Eukaryota</taxon>
        <taxon>Fungi</taxon>
        <taxon>Dikarya</taxon>
        <taxon>Ascomycota</taxon>
        <taxon>Pezizomycotina</taxon>
        <taxon>Sordariomycetes</taxon>
        <taxon>Hypocreomycetidae</taxon>
        <taxon>Hypocreales</taxon>
        <taxon>Hypocreaceae</taxon>
        <taxon>Trichoderma</taxon>
    </lineage>
</organism>
<evidence type="ECO:0000256" key="1">
    <source>
        <dbReference type="ARBA" id="ARBA00000900"/>
    </source>
</evidence>
<evidence type="ECO:0000256" key="14">
    <source>
        <dbReference type="SAM" id="Phobius"/>
    </source>
</evidence>
<dbReference type="EC" id="2.3.2.27" evidence="4"/>
<evidence type="ECO:0000256" key="13">
    <source>
        <dbReference type="SAM" id="MobiDB-lite"/>
    </source>
</evidence>
<feature type="region of interest" description="Disordered" evidence="13">
    <location>
        <begin position="602"/>
        <end position="658"/>
    </location>
</feature>
<feature type="region of interest" description="Disordered" evidence="13">
    <location>
        <begin position="1"/>
        <end position="24"/>
    </location>
</feature>
<dbReference type="CDD" id="cd16702">
    <property type="entry name" value="RING_CH-C4HC3_MARCH6"/>
    <property type="match status" value="1"/>
</dbReference>
<dbReference type="STRING" id="431241.G0RT03"/>
<evidence type="ECO:0000313" key="16">
    <source>
        <dbReference type="EMBL" id="EGR45697.1"/>
    </source>
</evidence>
<evidence type="ECO:0000256" key="5">
    <source>
        <dbReference type="ARBA" id="ARBA00022679"/>
    </source>
</evidence>
<keyword evidence="5" id="KW-0808">Transferase</keyword>
<dbReference type="Proteomes" id="UP000008984">
    <property type="component" value="Unassembled WGS sequence"/>
</dbReference>
<feature type="transmembrane region" description="Helical" evidence="14">
    <location>
        <begin position="1395"/>
        <end position="1418"/>
    </location>
</feature>
<feature type="compositionally biased region" description="Polar residues" evidence="13">
    <location>
        <begin position="398"/>
        <end position="407"/>
    </location>
</feature>
<keyword evidence="17" id="KW-1185">Reference proteome</keyword>
<evidence type="ECO:0000256" key="10">
    <source>
        <dbReference type="ARBA" id="ARBA00022833"/>
    </source>
</evidence>
<dbReference type="InterPro" id="IPR056521">
    <property type="entry name" value="MARCHF6-like_C"/>
</dbReference>
<feature type="transmembrane region" description="Helical" evidence="14">
    <location>
        <begin position="802"/>
        <end position="825"/>
    </location>
</feature>
<feature type="compositionally biased region" description="Basic and acidic residues" evidence="13">
    <location>
        <begin position="387"/>
        <end position="396"/>
    </location>
</feature>
<keyword evidence="12 14" id="KW-0472">Membrane</keyword>
<dbReference type="PANTHER" id="PTHR13145">
    <property type="entry name" value="SSM4 PROTEIN"/>
    <property type="match status" value="1"/>
</dbReference>
<keyword evidence="8" id="KW-0863">Zinc-finger</keyword>
<dbReference type="GO" id="GO:0005789">
    <property type="term" value="C:endoplasmic reticulum membrane"/>
    <property type="evidence" value="ECO:0007669"/>
    <property type="project" value="TreeGrafter"/>
</dbReference>
<evidence type="ECO:0000256" key="6">
    <source>
        <dbReference type="ARBA" id="ARBA00022692"/>
    </source>
</evidence>
<comment type="catalytic activity">
    <reaction evidence="1">
        <text>S-ubiquitinyl-[E2 ubiquitin-conjugating enzyme]-L-cysteine + [acceptor protein]-L-lysine = [E2 ubiquitin-conjugating enzyme]-L-cysteine + N(6)-ubiquitinyl-[acceptor protein]-L-lysine.</text>
        <dbReference type="EC" id="2.3.2.27"/>
    </reaction>
</comment>
<evidence type="ECO:0000256" key="2">
    <source>
        <dbReference type="ARBA" id="ARBA00004141"/>
    </source>
</evidence>
<dbReference type="GO" id="GO:0036503">
    <property type="term" value="P:ERAD pathway"/>
    <property type="evidence" value="ECO:0007669"/>
    <property type="project" value="TreeGrafter"/>
</dbReference>
<dbReference type="Pfam" id="PF25417">
    <property type="entry name" value="DUF7889"/>
    <property type="match status" value="1"/>
</dbReference>
<evidence type="ECO:0000256" key="8">
    <source>
        <dbReference type="ARBA" id="ARBA00022771"/>
    </source>
</evidence>
<feature type="transmembrane region" description="Helical" evidence="14">
    <location>
        <begin position="1210"/>
        <end position="1228"/>
    </location>
</feature>
<dbReference type="eggNOG" id="KOG1609">
    <property type="taxonomic scope" value="Eukaryota"/>
</dbReference>
<feature type="domain" description="RING-CH-type" evidence="15">
    <location>
        <begin position="26"/>
        <end position="87"/>
    </location>
</feature>
<dbReference type="Gene3D" id="3.30.40.10">
    <property type="entry name" value="Zinc/RING finger domain, C3HC4 (zinc finger)"/>
    <property type="match status" value="1"/>
</dbReference>
<dbReference type="VEuPathDB" id="FungiDB:TRIREDRAFT_123493"/>
<evidence type="ECO:0000256" key="11">
    <source>
        <dbReference type="ARBA" id="ARBA00022989"/>
    </source>
</evidence>
<dbReference type="OrthoDB" id="1108038at2759"/>
<dbReference type="FunFam" id="3.30.40.10:FF:000287">
    <property type="entry name" value="RING finger membrane protein"/>
    <property type="match status" value="1"/>
</dbReference>
<feature type="transmembrane region" description="Helical" evidence="14">
    <location>
        <begin position="1438"/>
        <end position="1456"/>
    </location>
</feature>
<dbReference type="InterPro" id="IPR013083">
    <property type="entry name" value="Znf_RING/FYVE/PHD"/>
</dbReference>
<evidence type="ECO:0000256" key="7">
    <source>
        <dbReference type="ARBA" id="ARBA00022723"/>
    </source>
</evidence>
<feature type="transmembrane region" description="Helical" evidence="14">
    <location>
        <begin position="115"/>
        <end position="136"/>
    </location>
</feature>
<comment type="pathway">
    <text evidence="3">Protein modification; protein ubiquitination.</text>
</comment>
<dbReference type="InterPro" id="IPR011016">
    <property type="entry name" value="Znf_RING-CH"/>
</dbReference>
<feature type="transmembrane region" description="Helical" evidence="14">
    <location>
        <begin position="1167"/>
        <end position="1190"/>
    </location>
</feature>
<feature type="transmembrane region" description="Helical" evidence="14">
    <location>
        <begin position="1108"/>
        <end position="1126"/>
    </location>
</feature>
<feature type="transmembrane region" description="Helical" evidence="14">
    <location>
        <begin position="1496"/>
        <end position="1520"/>
    </location>
</feature>
<dbReference type="SMART" id="SM00744">
    <property type="entry name" value="RINGv"/>
    <property type="match status" value="1"/>
</dbReference>
<dbReference type="Pfam" id="PF12906">
    <property type="entry name" value="RINGv"/>
    <property type="match status" value="1"/>
</dbReference>
<keyword evidence="11 14" id="KW-1133">Transmembrane helix</keyword>